<reference evidence="2" key="3">
    <citation type="submission" date="2025-09" db="UniProtKB">
        <authorList>
            <consortium name="Ensembl"/>
        </authorList>
    </citation>
    <scope>IDENTIFICATION</scope>
</reference>
<organism evidence="2 3">
    <name type="scientific">Ursus americanus</name>
    <name type="common">American black bear</name>
    <name type="synonym">Euarctos americanus</name>
    <dbReference type="NCBI Taxonomy" id="9643"/>
    <lineage>
        <taxon>Eukaryota</taxon>
        <taxon>Metazoa</taxon>
        <taxon>Chordata</taxon>
        <taxon>Craniata</taxon>
        <taxon>Vertebrata</taxon>
        <taxon>Euteleostomi</taxon>
        <taxon>Mammalia</taxon>
        <taxon>Eutheria</taxon>
        <taxon>Laurasiatheria</taxon>
        <taxon>Carnivora</taxon>
        <taxon>Caniformia</taxon>
        <taxon>Ursidae</taxon>
        <taxon>Ursus</taxon>
    </lineage>
</organism>
<dbReference type="Ensembl" id="ENSUAMT00000007617.1">
    <property type="protein sequence ID" value="ENSUAMP00000006736.1"/>
    <property type="gene ID" value="ENSUAMG00000005884.1"/>
</dbReference>
<evidence type="ECO:0000313" key="3">
    <source>
        <dbReference type="Proteomes" id="UP000291022"/>
    </source>
</evidence>
<protein>
    <recommendedName>
        <fullName evidence="4">Cilia and flagella associated protein 100</fullName>
    </recommendedName>
</protein>
<dbReference type="STRING" id="9643.ENSUAMP00000006736"/>
<feature type="region of interest" description="Disordered" evidence="1">
    <location>
        <begin position="192"/>
        <end position="215"/>
    </location>
</feature>
<evidence type="ECO:0008006" key="4">
    <source>
        <dbReference type="Google" id="ProtNLM"/>
    </source>
</evidence>
<feature type="compositionally biased region" description="Basic residues" evidence="1">
    <location>
        <begin position="192"/>
        <end position="201"/>
    </location>
</feature>
<dbReference type="GeneTree" id="ENSGT00940000153110"/>
<dbReference type="PANTHER" id="PTHR21683:SF5">
    <property type="entry name" value="CILIA- AND FLAGELLA-ASSOCIATED PROTEIN 100"/>
    <property type="match status" value="1"/>
</dbReference>
<dbReference type="PANTHER" id="PTHR21683">
    <property type="entry name" value="COILED-COIL DOMAIN-CONTAINING PROTEIN 42 LIKE-2-LIKE-RELATED"/>
    <property type="match status" value="1"/>
</dbReference>
<reference evidence="3" key="1">
    <citation type="submission" date="2016-06" db="EMBL/GenBank/DDBJ databases">
        <title>De novo assembly and RNA-Seq shows season-dependent expression and editing in black bear kidneys.</title>
        <authorList>
            <person name="Korstanje R."/>
            <person name="Srivastava A."/>
            <person name="Sarsani V.K."/>
            <person name="Sheehan S.M."/>
            <person name="Seger R.L."/>
            <person name="Barter M.E."/>
            <person name="Lindqvist C."/>
            <person name="Brody L.C."/>
            <person name="Mullikin J.C."/>
        </authorList>
    </citation>
    <scope>NUCLEOTIDE SEQUENCE [LARGE SCALE GENOMIC DNA]</scope>
</reference>
<dbReference type="OMA" id="KREPEHV"/>
<evidence type="ECO:0000313" key="2">
    <source>
        <dbReference type="Ensembl" id="ENSUAMP00000006736.1"/>
    </source>
</evidence>
<dbReference type="Proteomes" id="UP000291022">
    <property type="component" value="Unassembled WGS sequence"/>
</dbReference>
<reference evidence="2" key="2">
    <citation type="submission" date="2025-08" db="UniProtKB">
        <authorList>
            <consortium name="Ensembl"/>
        </authorList>
    </citation>
    <scope>IDENTIFICATION</scope>
</reference>
<keyword evidence="3" id="KW-1185">Reference proteome</keyword>
<evidence type="ECO:0000256" key="1">
    <source>
        <dbReference type="SAM" id="MobiDB-lite"/>
    </source>
</evidence>
<dbReference type="GO" id="GO:0036064">
    <property type="term" value="C:ciliary basal body"/>
    <property type="evidence" value="ECO:0007669"/>
    <property type="project" value="TreeGrafter"/>
</dbReference>
<sequence length="231" mass="26875">MIPGSWDGAPCQAPSSVGSLFFLHPLPPSLLVCTCTLSLINKIFKNKYMDREVNQLKQWVTTLMMSITKEEESAAELELKARVFHYGEYKGAQEDKLLESLNRKVLDVYRHCIGAQQESSLGTVQMLTIIEHHLDELLENLERVPQIKIEQAEKAKEKERRLRLREEKVLMQKQLQEERLQRAQARAQAEIKKKRGRRLVSRSRPPALKAKREPEHVLMDDDEEEQLLFFT</sequence>
<dbReference type="InterPro" id="IPR051147">
    <property type="entry name" value="CFAP_domain-containing"/>
</dbReference>
<proteinExistence type="predicted"/>
<accession>A0A452QMV7</accession>
<dbReference type="AlphaFoldDB" id="A0A452QMV7"/>
<name>A0A452QMV7_URSAM</name>